<evidence type="ECO:0000256" key="1">
    <source>
        <dbReference type="ARBA" id="ARBA00022729"/>
    </source>
</evidence>
<proteinExistence type="predicted"/>
<dbReference type="SUPFAM" id="SSF56925">
    <property type="entry name" value="OMPA-like"/>
    <property type="match status" value="1"/>
</dbReference>
<name>A0AA37TRH3_9GAMM</name>
<dbReference type="Pfam" id="PF13505">
    <property type="entry name" value="OMP_b-brl"/>
    <property type="match status" value="1"/>
</dbReference>
<organism evidence="4 5">
    <name type="scientific">Paraferrimonas haliotis</name>
    <dbReference type="NCBI Taxonomy" id="2013866"/>
    <lineage>
        <taxon>Bacteria</taxon>
        <taxon>Pseudomonadati</taxon>
        <taxon>Pseudomonadota</taxon>
        <taxon>Gammaproteobacteria</taxon>
        <taxon>Alteromonadales</taxon>
        <taxon>Ferrimonadaceae</taxon>
        <taxon>Paraferrimonas</taxon>
    </lineage>
</organism>
<keyword evidence="1 2" id="KW-0732">Signal</keyword>
<dbReference type="EMBL" id="BSPO01000003">
    <property type="protein sequence ID" value="GLS84338.1"/>
    <property type="molecule type" value="Genomic_DNA"/>
</dbReference>
<keyword evidence="5" id="KW-1185">Reference proteome</keyword>
<evidence type="ECO:0000256" key="2">
    <source>
        <dbReference type="SAM" id="SignalP"/>
    </source>
</evidence>
<accession>A0AA37TRH3</accession>
<dbReference type="Gene3D" id="2.40.160.20">
    <property type="match status" value="1"/>
</dbReference>
<gene>
    <name evidence="4" type="primary">oprH_2</name>
    <name evidence="4" type="ORF">GCM10007894_23150</name>
</gene>
<evidence type="ECO:0000313" key="4">
    <source>
        <dbReference type="EMBL" id="GLS84338.1"/>
    </source>
</evidence>
<evidence type="ECO:0000259" key="3">
    <source>
        <dbReference type="Pfam" id="PF13505"/>
    </source>
</evidence>
<dbReference type="RefSeq" id="WP_095498179.1">
    <property type="nucleotide sequence ID" value="NZ_BSPO01000003.1"/>
</dbReference>
<dbReference type="Proteomes" id="UP001157439">
    <property type="component" value="Unassembled WGS sequence"/>
</dbReference>
<evidence type="ECO:0000313" key="5">
    <source>
        <dbReference type="Proteomes" id="UP001157439"/>
    </source>
</evidence>
<sequence>MKKLTLAALATSTCLAATPALATEFFIGGNLGVQQNSFDYKTHNMLTPAPANADINSGSTSERDGFYELKAGMYFGDATQHRATLSYSVNDGKIHSLNNTKFEQRNILASYDYLIPLSADNRLSAFIGATIGSANSKVHTADVGSSNDFVYGGQVGLNYRVTQAVSAELGYRYLKQDYSSSTLPEVSPTSFDYAAFDINNSQQLYLGVDYRF</sequence>
<feature type="domain" description="Outer membrane protein beta-barrel" evidence="3">
    <location>
        <begin position="10"/>
        <end position="212"/>
    </location>
</feature>
<feature type="chain" id="PRO_5041437415" evidence="2">
    <location>
        <begin position="23"/>
        <end position="212"/>
    </location>
</feature>
<comment type="caution">
    <text evidence="4">The sequence shown here is derived from an EMBL/GenBank/DDBJ whole genome shotgun (WGS) entry which is preliminary data.</text>
</comment>
<dbReference type="InterPro" id="IPR011250">
    <property type="entry name" value="OMP/PagP_B-barrel"/>
</dbReference>
<protein>
    <submittedName>
        <fullName evidence="4">PhoP/Q and low Mg2+ inducible outer membrane protein H1</fullName>
    </submittedName>
</protein>
<dbReference type="InterPro" id="IPR027385">
    <property type="entry name" value="Beta-barrel_OMP"/>
</dbReference>
<reference evidence="4 5" key="1">
    <citation type="journal article" date="2014" name="Int. J. Syst. Evol. Microbiol.">
        <title>Complete genome sequence of Corynebacterium casei LMG S-19264T (=DSM 44701T), isolated from a smear-ripened cheese.</title>
        <authorList>
            <consortium name="US DOE Joint Genome Institute (JGI-PGF)"/>
            <person name="Walter F."/>
            <person name="Albersmeier A."/>
            <person name="Kalinowski J."/>
            <person name="Ruckert C."/>
        </authorList>
    </citation>
    <scope>NUCLEOTIDE SEQUENCE [LARGE SCALE GENOMIC DNA]</scope>
    <source>
        <strain evidence="4 5">NBRC 112785</strain>
    </source>
</reference>
<feature type="signal peptide" evidence="2">
    <location>
        <begin position="1"/>
        <end position="22"/>
    </location>
</feature>
<dbReference type="AlphaFoldDB" id="A0AA37TRH3"/>